<dbReference type="Gene3D" id="1.20.120.910">
    <property type="entry name" value="DksA, coiled-coil domain"/>
    <property type="match status" value="1"/>
</dbReference>
<dbReference type="InterPro" id="IPR048487">
    <property type="entry name" value="DksA-like_N"/>
</dbReference>
<feature type="domain" description="Zinc finger DksA/TraR C4-type" evidence="5">
    <location>
        <begin position="75"/>
        <end position="104"/>
    </location>
</feature>
<keyword evidence="1" id="KW-0479">Metal-binding</keyword>
<dbReference type="Proteomes" id="UP000297741">
    <property type="component" value="Unassembled WGS sequence"/>
</dbReference>
<dbReference type="EMBL" id="RPEM01000007">
    <property type="protein sequence ID" value="TGD42845.1"/>
    <property type="molecule type" value="Genomic_DNA"/>
</dbReference>
<dbReference type="RefSeq" id="WP_135431368.1">
    <property type="nucleotide sequence ID" value="NZ_RPEM01000007.1"/>
</dbReference>
<dbReference type="SUPFAM" id="SSF57716">
    <property type="entry name" value="Glucocorticoid receptor-like (DNA-binding domain)"/>
    <property type="match status" value="1"/>
</dbReference>
<protein>
    <submittedName>
        <fullName evidence="7">TraR/DksA family transcriptional regulator</fullName>
    </submittedName>
</protein>
<evidence type="ECO:0000256" key="2">
    <source>
        <dbReference type="ARBA" id="ARBA00022771"/>
    </source>
</evidence>
<gene>
    <name evidence="7" type="ORF">EEB11_11185</name>
</gene>
<evidence type="ECO:0000259" key="5">
    <source>
        <dbReference type="Pfam" id="PF01258"/>
    </source>
</evidence>
<evidence type="ECO:0000313" key="8">
    <source>
        <dbReference type="Proteomes" id="UP000297741"/>
    </source>
</evidence>
<keyword evidence="2" id="KW-0863">Zinc-finger</keyword>
<name>A0ABY2KPM4_9RHOB</name>
<dbReference type="Pfam" id="PF21173">
    <property type="entry name" value="DksA-like_N"/>
    <property type="match status" value="1"/>
</dbReference>
<evidence type="ECO:0000256" key="1">
    <source>
        <dbReference type="ARBA" id="ARBA00022723"/>
    </source>
</evidence>
<accession>A0ABY2KPM4</accession>
<feature type="zinc finger region" description="dksA C4-type" evidence="4">
    <location>
        <begin position="80"/>
        <end position="104"/>
    </location>
</feature>
<evidence type="ECO:0000313" key="7">
    <source>
        <dbReference type="EMBL" id="TGD42845.1"/>
    </source>
</evidence>
<organism evidence="7 8">
    <name type="scientific">Pseudotabrizicola sediminis</name>
    <dbReference type="NCBI Taxonomy" id="2486418"/>
    <lineage>
        <taxon>Bacteria</taxon>
        <taxon>Pseudomonadati</taxon>
        <taxon>Pseudomonadota</taxon>
        <taxon>Alphaproteobacteria</taxon>
        <taxon>Rhodobacterales</taxon>
        <taxon>Paracoccaceae</taxon>
        <taxon>Pseudotabrizicola</taxon>
    </lineage>
</organism>
<proteinExistence type="predicted"/>
<dbReference type="InterPro" id="IPR000962">
    <property type="entry name" value="Znf_DskA_TraR"/>
</dbReference>
<evidence type="ECO:0000256" key="4">
    <source>
        <dbReference type="PROSITE-ProRule" id="PRU00510"/>
    </source>
</evidence>
<evidence type="ECO:0000259" key="6">
    <source>
        <dbReference type="Pfam" id="PF21173"/>
    </source>
</evidence>
<dbReference type="PROSITE" id="PS51128">
    <property type="entry name" value="ZF_DKSA_2"/>
    <property type="match status" value="1"/>
</dbReference>
<sequence>MPKSLQDRKTQLLDRMSVLAARLEGIGAELESHQNPDWSDLATEREADEVLEGLGQSAQAELRSIEAALHRLDTGSYGLCARCGEAISEARLDVLPFTPLCRDCVAHA</sequence>
<comment type="caution">
    <text evidence="7">The sequence shown here is derived from an EMBL/GenBank/DDBJ whole genome shotgun (WGS) entry which is preliminary data.</text>
</comment>
<dbReference type="PANTHER" id="PTHR33823">
    <property type="entry name" value="RNA POLYMERASE-BINDING TRANSCRIPTION FACTOR DKSA-RELATED"/>
    <property type="match status" value="1"/>
</dbReference>
<feature type="domain" description="DnaK suppressor protein-like N-terminal" evidence="6">
    <location>
        <begin position="10"/>
        <end position="72"/>
    </location>
</feature>
<reference evidence="7 8" key="1">
    <citation type="submission" date="2018-11" db="EMBL/GenBank/DDBJ databases">
        <title>Tabrizicola sp. isolated from sediment of alpine lake.</title>
        <authorList>
            <person name="Liu Z."/>
        </authorList>
    </citation>
    <scope>NUCLEOTIDE SEQUENCE [LARGE SCALE GENOMIC DNA]</scope>
    <source>
        <strain evidence="7 8">DRYC-M-16</strain>
    </source>
</reference>
<dbReference type="SUPFAM" id="SSF109635">
    <property type="entry name" value="DnaK suppressor protein DksA, alpha-hairpin domain"/>
    <property type="match status" value="1"/>
</dbReference>
<evidence type="ECO:0000256" key="3">
    <source>
        <dbReference type="ARBA" id="ARBA00022833"/>
    </source>
</evidence>
<dbReference type="Pfam" id="PF01258">
    <property type="entry name" value="zf-dskA_traR"/>
    <property type="match status" value="1"/>
</dbReference>
<keyword evidence="8" id="KW-1185">Reference proteome</keyword>
<keyword evidence="3" id="KW-0862">Zinc</keyword>
<dbReference type="InterPro" id="IPR037187">
    <property type="entry name" value="DnaK_N"/>
</dbReference>
<dbReference type="PANTHER" id="PTHR33823:SF4">
    <property type="entry name" value="GENERAL STRESS PROTEIN 16O"/>
    <property type="match status" value="1"/>
</dbReference>